<evidence type="ECO:0000313" key="2">
    <source>
        <dbReference type="EMBL" id="HGK28997.1"/>
    </source>
</evidence>
<dbReference type="EMBL" id="DSUT01000184">
    <property type="protein sequence ID" value="HGK28997.1"/>
    <property type="molecule type" value="Genomic_DNA"/>
</dbReference>
<dbReference type="PANTHER" id="PTHR32329:SF2">
    <property type="entry name" value="BIFUNCTIONAL PROTEIN [INCLUDES 2-HYDROXYACYL-COA DEHYDRATASE (N-TER) AND ITS ACTIVATOR DOMAIN (C_TERM)"/>
    <property type="match status" value="1"/>
</dbReference>
<comment type="caution">
    <text evidence="2">The sequence shown here is derived from an EMBL/GenBank/DDBJ whole genome shotgun (WGS) entry which is preliminary data.</text>
</comment>
<proteinExistence type="predicted"/>
<accession>A0A7C4GEQ6</accession>
<dbReference type="AlphaFoldDB" id="A0A7C4GEQ6"/>
<protein>
    <recommendedName>
        <fullName evidence="1">DUF2229 domain-containing protein</fullName>
    </recommendedName>
</protein>
<organism evidence="2">
    <name type="scientific">candidate division WOR-3 bacterium</name>
    <dbReference type="NCBI Taxonomy" id="2052148"/>
    <lineage>
        <taxon>Bacteria</taxon>
        <taxon>Bacteria division WOR-3</taxon>
    </lineage>
</organism>
<dbReference type="InterPro" id="IPR018709">
    <property type="entry name" value="CoA_activase_DUF2229"/>
</dbReference>
<dbReference type="Pfam" id="PF09989">
    <property type="entry name" value="DUF2229"/>
    <property type="match status" value="1"/>
</dbReference>
<dbReference type="PANTHER" id="PTHR32329">
    <property type="entry name" value="BIFUNCTIONAL PROTEIN [INCLUDES 2-HYDROXYACYL-COA DEHYDRATASE (N-TER) AND ITS ACTIVATOR DOMAIN (C_TERM)-RELATED"/>
    <property type="match status" value="1"/>
</dbReference>
<name>A0A7C4GEQ6_UNCW3</name>
<reference evidence="2" key="1">
    <citation type="journal article" date="2020" name="mSystems">
        <title>Genome- and Community-Level Interaction Insights into Carbon Utilization and Element Cycling Functions of Hydrothermarchaeota in Hydrothermal Sediment.</title>
        <authorList>
            <person name="Zhou Z."/>
            <person name="Liu Y."/>
            <person name="Xu W."/>
            <person name="Pan J."/>
            <person name="Luo Z.H."/>
            <person name="Li M."/>
        </authorList>
    </citation>
    <scope>NUCLEOTIDE SEQUENCE [LARGE SCALE GENOMIC DNA]</scope>
    <source>
        <strain evidence="2">SpSt-488</strain>
    </source>
</reference>
<dbReference type="Gene3D" id="3.40.50.11900">
    <property type="match status" value="1"/>
</dbReference>
<evidence type="ECO:0000259" key="1">
    <source>
        <dbReference type="Pfam" id="PF09989"/>
    </source>
</evidence>
<gene>
    <name evidence="2" type="ORF">ENS41_08660</name>
</gene>
<feature type="domain" description="DUF2229" evidence="1">
    <location>
        <begin position="2"/>
        <end position="194"/>
    </location>
</feature>
<sequence>MKIGLPRALLYYRYGDFWRRFLTELGAEVVLSRKTDRVLVQDGVTRVPGEVCLPIKIVAGHLAELAGRVDAVFFPRLVWQEDRLYGCPKMIGIVDIARMMYGSAPRLIAPAIKGGLFWPHFRAGLEVNPNPAAVLRAWRRSASLLRRTEVEPSLPEGERRVALIGHFYNIGDDYIADALVRAFVDRGYRIVTKEELPRRVLRSRTGFAGKIRWTYERELYNAFMYLKQRVDGVCVVISMGCGPDSLVAELMREEAERQGLPFLQLVIDEHTGTAGLVTRIEAFVDLSRRRVRAAA</sequence>
<dbReference type="InterPro" id="IPR051805">
    <property type="entry name" value="Dehydratase_Activator_Redct"/>
</dbReference>